<feature type="domain" description="Ribbon-helix-helix protein CopG" evidence="1">
    <location>
        <begin position="12"/>
        <end position="47"/>
    </location>
</feature>
<comment type="caution">
    <text evidence="2">The sequence shown here is derived from an EMBL/GenBank/DDBJ whole genome shotgun (WGS) entry which is preliminary data.</text>
</comment>
<proteinExistence type="predicted"/>
<sequence length="58" mass="6383">MKRATFPEATIVRLPPGTLERVRQAAEQDGTTSAELMRQAIRRAIEKPAASTLPQHNA</sequence>
<dbReference type="InterPro" id="IPR010985">
    <property type="entry name" value="Ribbon_hlx_hlx"/>
</dbReference>
<gene>
    <name evidence="2" type="ORF">GALL_437910</name>
</gene>
<name>A0A1J5PTT8_9ZZZZ</name>
<organism evidence="2">
    <name type="scientific">mine drainage metagenome</name>
    <dbReference type="NCBI Taxonomy" id="410659"/>
    <lineage>
        <taxon>unclassified sequences</taxon>
        <taxon>metagenomes</taxon>
        <taxon>ecological metagenomes</taxon>
    </lineage>
</organism>
<dbReference type="CDD" id="cd21631">
    <property type="entry name" value="RHH_CopG_NikR-like"/>
    <property type="match status" value="1"/>
</dbReference>
<dbReference type="InterPro" id="IPR002145">
    <property type="entry name" value="CopG"/>
</dbReference>
<dbReference type="AlphaFoldDB" id="A0A1J5PTT8"/>
<dbReference type="SUPFAM" id="SSF47598">
    <property type="entry name" value="Ribbon-helix-helix"/>
    <property type="match status" value="1"/>
</dbReference>
<dbReference type="EMBL" id="MLJW01002467">
    <property type="protein sequence ID" value="OIQ74554.1"/>
    <property type="molecule type" value="Genomic_DNA"/>
</dbReference>
<evidence type="ECO:0000259" key="1">
    <source>
        <dbReference type="Pfam" id="PF01402"/>
    </source>
</evidence>
<accession>A0A1J5PTT8</accession>
<evidence type="ECO:0000313" key="2">
    <source>
        <dbReference type="EMBL" id="OIQ74554.1"/>
    </source>
</evidence>
<dbReference type="GO" id="GO:0006355">
    <property type="term" value="P:regulation of DNA-templated transcription"/>
    <property type="evidence" value="ECO:0007669"/>
    <property type="project" value="InterPro"/>
</dbReference>
<protein>
    <recommendedName>
        <fullName evidence="1">Ribbon-helix-helix protein CopG domain-containing protein</fullName>
    </recommendedName>
</protein>
<dbReference type="Pfam" id="PF01402">
    <property type="entry name" value="RHH_1"/>
    <property type="match status" value="1"/>
</dbReference>
<reference evidence="2" key="1">
    <citation type="submission" date="2016-10" db="EMBL/GenBank/DDBJ databases">
        <title>Sequence of Gallionella enrichment culture.</title>
        <authorList>
            <person name="Poehlein A."/>
            <person name="Muehling M."/>
            <person name="Daniel R."/>
        </authorList>
    </citation>
    <scope>NUCLEOTIDE SEQUENCE</scope>
</reference>